<evidence type="ECO:0000256" key="1">
    <source>
        <dbReference type="ARBA" id="ARBA00001968"/>
    </source>
</evidence>
<reference evidence="4" key="1">
    <citation type="journal article" date="2023" name="G3 (Bethesda)">
        <title>Whole genome assembly and annotation of the endangered Caribbean coral Acropora cervicornis.</title>
        <authorList>
            <person name="Selwyn J.D."/>
            <person name="Vollmer S.V."/>
        </authorList>
    </citation>
    <scope>NUCLEOTIDE SEQUENCE</scope>
    <source>
        <strain evidence="4">K2</strain>
    </source>
</reference>
<feature type="domain" description="DDE Tnp4" evidence="3">
    <location>
        <begin position="59"/>
        <end position="104"/>
    </location>
</feature>
<evidence type="ECO:0000313" key="4">
    <source>
        <dbReference type="EMBL" id="KAK2549373.1"/>
    </source>
</evidence>
<dbReference type="InterPro" id="IPR027806">
    <property type="entry name" value="HARBI1_dom"/>
</dbReference>
<dbReference type="Proteomes" id="UP001249851">
    <property type="component" value="Unassembled WGS sequence"/>
</dbReference>
<comment type="cofactor">
    <cofactor evidence="1">
        <name>a divalent metal cation</name>
        <dbReference type="ChEBI" id="CHEBI:60240"/>
    </cofactor>
</comment>
<reference evidence="4" key="2">
    <citation type="journal article" date="2023" name="Science">
        <title>Genomic signatures of disease resistance in endangered staghorn corals.</title>
        <authorList>
            <person name="Vollmer S.V."/>
            <person name="Selwyn J.D."/>
            <person name="Despard B.A."/>
            <person name="Roesel C.L."/>
        </authorList>
    </citation>
    <scope>NUCLEOTIDE SEQUENCE</scope>
    <source>
        <strain evidence="4">K2</strain>
    </source>
</reference>
<name>A0AAD9PUZ3_ACRCE</name>
<dbReference type="AlphaFoldDB" id="A0AAD9PUZ3"/>
<keyword evidence="5" id="KW-1185">Reference proteome</keyword>
<keyword evidence="2" id="KW-0479">Metal-binding</keyword>
<proteinExistence type="predicted"/>
<dbReference type="GO" id="GO:0046872">
    <property type="term" value="F:metal ion binding"/>
    <property type="evidence" value="ECO:0007669"/>
    <property type="project" value="UniProtKB-KW"/>
</dbReference>
<evidence type="ECO:0000256" key="2">
    <source>
        <dbReference type="ARBA" id="ARBA00022723"/>
    </source>
</evidence>
<sequence>MIYIMYDVHILRKDNLDEAMYGFEWNGNLAPDIKGLSLSIQVMAHVSFSRHWTFDSCSELSQACIVVEHGFGQTKGRWRCLDKRMDDNTERIQNTIIACCVLNNMCILLQDDFDAPQGKLCLDQNVGKDKC</sequence>
<gene>
    <name evidence="4" type="ORF">P5673_030198</name>
</gene>
<protein>
    <recommendedName>
        <fullName evidence="3">DDE Tnp4 domain-containing protein</fullName>
    </recommendedName>
</protein>
<dbReference type="EMBL" id="JARQWQ010000127">
    <property type="protein sequence ID" value="KAK2549373.1"/>
    <property type="molecule type" value="Genomic_DNA"/>
</dbReference>
<dbReference type="Pfam" id="PF13359">
    <property type="entry name" value="DDE_Tnp_4"/>
    <property type="match status" value="1"/>
</dbReference>
<evidence type="ECO:0000313" key="5">
    <source>
        <dbReference type="Proteomes" id="UP001249851"/>
    </source>
</evidence>
<accession>A0AAD9PUZ3</accession>
<organism evidence="4 5">
    <name type="scientific">Acropora cervicornis</name>
    <name type="common">Staghorn coral</name>
    <dbReference type="NCBI Taxonomy" id="6130"/>
    <lineage>
        <taxon>Eukaryota</taxon>
        <taxon>Metazoa</taxon>
        <taxon>Cnidaria</taxon>
        <taxon>Anthozoa</taxon>
        <taxon>Hexacorallia</taxon>
        <taxon>Scleractinia</taxon>
        <taxon>Astrocoeniina</taxon>
        <taxon>Acroporidae</taxon>
        <taxon>Acropora</taxon>
    </lineage>
</organism>
<comment type="caution">
    <text evidence="4">The sequence shown here is derived from an EMBL/GenBank/DDBJ whole genome shotgun (WGS) entry which is preliminary data.</text>
</comment>
<evidence type="ECO:0000259" key="3">
    <source>
        <dbReference type="Pfam" id="PF13359"/>
    </source>
</evidence>